<dbReference type="PANTHER" id="PTHR31099:SF49">
    <property type="entry name" value="MYOSIN HEAVY CHAIN-LIKE PROTEIN"/>
    <property type="match status" value="1"/>
</dbReference>
<evidence type="ECO:0000256" key="1">
    <source>
        <dbReference type="SAM" id="Coils"/>
    </source>
</evidence>
<organism evidence="2 3">
    <name type="scientific">Helianthus annuus</name>
    <name type="common">Common sunflower</name>
    <dbReference type="NCBI Taxonomy" id="4232"/>
    <lineage>
        <taxon>Eukaryota</taxon>
        <taxon>Viridiplantae</taxon>
        <taxon>Streptophyta</taxon>
        <taxon>Embryophyta</taxon>
        <taxon>Tracheophyta</taxon>
        <taxon>Spermatophyta</taxon>
        <taxon>Magnoliopsida</taxon>
        <taxon>eudicotyledons</taxon>
        <taxon>Gunneridae</taxon>
        <taxon>Pentapetalae</taxon>
        <taxon>asterids</taxon>
        <taxon>campanulids</taxon>
        <taxon>Asterales</taxon>
        <taxon>Asteraceae</taxon>
        <taxon>Asteroideae</taxon>
        <taxon>Heliantheae alliance</taxon>
        <taxon>Heliantheae</taxon>
        <taxon>Helianthus</taxon>
    </lineage>
</organism>
<dbReference type="EMBL" id="MNCJ02000329">
    <property type="protein sequence ID" value="KAF5769467.1"/>
    <property type="molecule type" value="Genomic_DNA"/>
</dbReference>
<sequence length="91" mass="10841">MVKERADWENYRERLVRQMKEFEKANTKFDEEKAKFEADRKSEEEGREGLRGKLRAAEDLLAKERADWKKICAKDNDRMYAARAKITDLEG</sequence>
<protein>
    <submittedName>
        <fullName evidence="2">Uncharacterized protein</fullName>
    </submittedName>
</protein>
<gene>
    <name evidence="2" type="ORF">HanXRQr2_Chr14g0648611</name>
</gene>
<name>A0A9K3H6K9_HELAN</name>
<dbReference type="Proteomes" id="UP000215914">
    <property type="component" value="Unassembled WGS sequence"/>
</dbReference>
<dbReference type="Gramene" id="mRNA:HanXRQr2_Chr14g0648611">
    <property type="protein sequence ID" value="CDS:HanXRQr2_Chr14g0648611.1"/>
    <property type="gene ID" value="HanXRQr2_Chr14g0648611"/>
</dbReference>
<comment type="caution">
    <text evidence="2">The sequence shown here is derived from an EMBL/GenBank/DDBJ whole genome shotgun (WGS) entry which is preliminary data.</text>
</comment>
<evidence type="ECO:0000313" key="3">
    <source>
        <dbReference type="Proteomes" id="UP000215914"/>
    </source>
</evidence>
<dbReference type="AlphaFoldDB" id="A0A9K3H6K9"/>
<feature type="coiled-coil region" evidence="1">
    <location>
        <begin position="5"/>
        <end position="67"/>
    </location>
</feature>
<reference evidence="2" key="2">
    <citation type="submission" date="2020-06" db="EMBL/GenBank/DDBJ databases">
        <title>Helianthus annuus Genome sequencing and assembly Release 2.</title>
        <authorList>
            <person name="Gouzy J."/>
            <person name="Langlade N."/>
            <person name="Munos S."/>
        </authorList>
    </citation>
    <scope>NUCLEOTIDE SEQUENCE</scope>
    <source>
        <tissue evidence="2">Leaves</tissue>
    </source>
</reference>
<keyword evidence="1" id="KW-0175">Coiled coil</keyword>
<proteinExistence type="predicted"/>
<evidence type="ECO:0000313" key="2">
    <source>
        <dbReference type="EMBL" id="KAF5769467.1"/>
    </source>
</evidence>
<accession>A0A9K3H6K9</accession>
<reference evidence="2" key="1">
    <citation type="journal article" date="2017" name="Nature">
        <title>The sunflower genome provides insights into oil metabolism, flowering and Asterid evolution.</title>
        <authorList>
            <person name="Badouin H."/>
            <person name="Gouzy J."/>
            <person name="Grassa C.J."/>
            <person name="Murat F."/>
            <person name="Staton S.E."/>
            <person name="Cottret L."/>
            <person name="Lelandais-Briere C."/>
            <person name="Owens G.L."/>
            <person name="Carrere S."/>
            <person name="Mayjonade B."/>
            <person name="Legrand L."/>
            <person name="Gill N."/>
            <person name="Kane N.C."/>
            <person name="Bowers J.E."/>
            <person name="Hubner S."/>
            <person name="Bellec A."/>
            <person name="Berard A."/>
            <person name="Berges H."/>
            <person name="Blanchet N."/>
            <person name="Boniface M.C."/>
            <person name="Brunel D."/>
            <person name="Catrice O."/>
            <person name="Chaidir N."/>
            <person name="Claudel C."/>
            <person name="Donnadieu C."/>
            <person name="Faraut T."/>
            <person name="Fievet G."/>
            <person name="Helmstetter N."/>
            <person name="King M."/>
            <person name="Knapp S.J."/>
            <person name="Lai Z."/>
            <person name="Le Paslier M.C."/>
            <person name="Lippi Y."/>
            <person name="Lorenzon L."/>
            <person name="Mandel J.R."/>
            <person name="Marage G."/>
            <person name="Marchand G."/>
            <person name="Marquand E."/>
            <person name="Bret-Mestries E."/>
            <person name="Morien E."/>
            <person name="Nambeesan S."/>
            <person name="Nguyen T."/>
            <person name="Pegot-Espagnet P."/>
            <person name="Pouilly N."/>
            <person name="Raftis F."/>
            <person name="Sallet E."/>
            <person name="Schiex T."/>
            <person name="Thomas J."/>
            <person name="Vandecasteele C."/>
            <person name="Vares D."/>
            <person name="Vear F."/>
            <person name="Vautrin S."/>
            <person name="Crespi M."/>
            <person name="Mangin B."/>
            <person name="Burke J.M."/>
            <person name="Salse J."/>
            <person name="Munos S."/>
            <person name="Vincourt P."/>
            <person name="Rieseberg L.H."/>
            <person name="Langlade N.B."/>
        </authorList>
    </citation>
    <scope>NUCLEOTIDE SEQUENCE</scope>
    <source>
        <tissue evidence="2">Leaves</tissue>
    </source>
</reference>
<keyword evidence="3" id="KW-1185">Reference proteome</keyword>
<dbReference type="PANTHER" id="PTHR31099">
    <property type="entry name" value="OS06G0165300 PROTEIN"/>
    <property type="match status" value="1"/>
</dbReference>